<reference evidence="2 3" key="1">
    <citation type="submission" date="2016-03" db="EMBL/GenBank/DDBJ databases">
        <title>Comparative genomics of the ectomycorrhizal sister species Rhizopogon vinicolor and Rhizopogon vesiculosus (Basidiomycota: Boletales) reveals a divergence of the mating type B locus.</title>
        <authorList>
            <person name="Mujic A.B."/>
            <person name="Kuo A."/>
            <person name="Tritt A."/>
            <person name="Lipzen A."/>
            <person name="Chen C."/>
            <person name="Johnson J."/>
            <person name="Sharma A."/>
            <person name="Barry K."/>
            <person name="Grigoriev I.V."/>
            <person name="Spatafora J.W."/>
        </authorList>
    </citation>
    <scope>NUCLEOTIDE SEQUENCE [LARGE SCALE GENOMIC DNA]</scope>
    <source>
        <strain evidence="2 3">AM-OR11-056</strain>
    </source>
</reference>
<accession>A0A1J8QU40</accession>
<comment type="caution">
    <text evidence="2">The sequence shown here is derived from an EMBL/GenBank/DDBJ whole genome shotgun (WGS) entry which is preliminary data.</text>
</comment>
<dbReference type="PANTHER" id="PTHR36576:SF1">
    <property type="entry name" value="UPF0654 PROTEIN C11D3.01C-RELATED"/>
    <property type="match status" value="1"/>
</dbReference>
<dbReference type="InterPro" id="IPR052670">
    <property type="entry name" value="UPF0654_domain"/>
</dbReference>
<organism evidence="2 3">
    <name type="scientific">Rhizopogon vesiculosus</name>
    <dbReference type="NCBI Taxonomy" id="180088"/>
    <lineage>
        <taxon>Eukaryota</taxon>
        <taxon>Fungi</taxon>
        <taxon>Dikarya</taxon>
        <taxon>Basidiomycota</taxon>
        <taxon>Agaricomycotina</taxon>
        <taxon>Agaricomycetes</taxon>
        <taxon>Agaricomycetidae</taxon>
        <taxon>Boletales</taxon>
        <taxon>Suillineae</taxon>
        <taxon>Rhizopogonaceae</taxon>
        <taxon>Rhizopogon</taxon>
    </lineage>
</organism>
<dbReference type="OrthoDB" id="5419162at2759"/>
<protein>
    <recommendedName>
        <fullName evidence="4">Conidiation protein 6</fullName>
    </recommendedName>
</protein>
<dbReference type="Pfam" id="PF10346">
    <property type="entry name" value="Con-6"/>
    <property type="match status" value="3"/>
</dbReference>
<feature type="region of interest" description="Disordered" evidence="1">
    <location>
        <begin position="58"/>
        <end position="83"/>
    </location>
</feature>
<dbReference type="Proteomes" id="UP000183567">
    <property type="component" value="Unassembled WGS sequence"/>
</dbReference>
<dbReference type="PANTHER" id="PTHR36576">
    <property type="entry name" value="UPF0654 PROTEIN C11D3.01C-RELATED"/>
    <property type="match status" value="1"/>
</dbReference>
<evidence type="ECO:0008006" key="4">
    <source>
        <dbReference type="Google" id="ProtNLM"/>
    </source>
</evidence>
<evidence type="ECO:0000313" key="2">
    <source>
        <dbReference type="EMBL" id="OJA12978.1"/>
    </source>
</evidence>
<gene>
    <name evidence="2" type="ORF">AZE42_06533</name>
</gene>
<proteinExistence type="predicted"/>
<dbReference type="EMBL" id="LVVM01004405">
    <property type="protein sequence ID" value="OJA12978.1"/>
    <property type="molecule type" value="Genomic_DNA"/>
</dbReference>
<sequence>MSGMSSRVFSRLLATSSRVRVAGHKEHTKDSARVIAGLKAAVHNPHVSNEAKENAMKRLEEMGQTADPSPPTQGKSAADEAHEKNVLRGYKAATSNPHVSEQAKQHAREVLEAAGIYQKLDIHSDEEHQHRVLAGYKAAIHNPNVSAEAKEHAKEYLSQSGVEVE</sequence>
<dbReference type="AlphaFoldDB" id="A0A1J8QU40"/>
<keyword evidence="3" id="KW-1185">Reference proteome</keyword>
<evidence type="ECO:0000313" key="3">
    <source>
        <dbReference type="Proteomes" id="UP000183567"/>
    </source>
</evidence>
<name>A0A1J8QU40_9AGAM</name>
<evidence type="ECO:0000256" key="1">
    <source>
        <dbReference type="SAM" id="MobiDB-lite"/>
    </source>
</evidence>
<dbReference type="InterPro" id="IPR018824">
    <property type="entry name" value="Conidiation-specific_6"/>
</dbReference>
<feature type="region of interest" description="Disordered" evidence="1">
    <location>
        <begin position="145"/>
        <end position="165"/>
    </location>
</feature>
<dbReference type="GO" id="GO:0005737">
    <property type="term" value="C:cytoplasm"/>
    <property type="evidence" value="ECO:0007669"/>
    <property type="project" value="TreeGrafter"/>
</dbReference>